<dbReference type="InterPro" id="IPR026555">
    <property type="entry name" value="NSL3/Tex30"/>
</dbReference>
<feature type="domain" description="KANL3/Tex30 alpha/beta hydrolase-like" evidence="1">
    <location>
        <begin position="27"/>
        <end position="217"/>
    </location>
</feature>
<sequence>MKADRIAISVAPYIGVSALAVAPADAQACLVLAHGAGAGMAHPFMNAVAEGLAQRRIATLRYQFPYMEKGLKRVDSPALAHATVRAAVRRAAQHFDGVRLFAGGKSFGGRMTSQAQALDPLPGVQGLIFLGFPLHPAGAPSIDRAAHLHDIEVPMLFVHGTRDKLAEPEQMRPVLRGLGPLATSMVIEEADHSFSVPKRSGLSSEEALDEVLDGLALWTQAWRIG</sequence>
<protein>
    <submittedName>
        <fullName evidence="2">Alpha/beta hydrolase</fullName>
    </submittedName>
</protein>
<dbReference type="PANTHER" id="PTHR13136">
    <property type="entry name" value="TESTIS DEVELOPMENT PROTEIN PRTD"/>
    <property type="match status" value="1"/>
</dbReference>
<dbReference type="InterPro" id="IPR046879">
    <property type="entry name" value="KANL3/Tex30_Abhydrolase"/>
</dbReference>
<dbReference type="Pfam" id="PF20408">
    <property type="entry name" value="Abhydrolase_11"/>
    <property type="match status" value="1"/>
</dbReference>
<dbReference type="GO" id="GO:0016787">
    <property type="term" value="F:hydrolase activity"/>
    <property type="evidence" value="ECO:0007669"/>
    <property type="project" value="UniProtKB-KW"/>
</dbReference>
<dbReference type="InterPro" id="IPR029058">
    <property type="entry name" value="AB_hydrolase_fold"/>
</dbReference>
<name>A0A0D0JVH0_VARPD</name>
<dbReference type="Gene3D" id="3.40.50.1820">
    <property type="entry name" value="alpha/beta hydrolase"/>
    <property type="match status" value="1"/>
</dbReference>
<keyword evidence="2" id="KW-0378">Hydrolase</keyword>
<gene>
    <name evidence="2" type="ORF">RT97_29210</name>
</gene>
<evidence type="ECO:0000259" key="1">
    <source>
        <dbReference type="Pfam" id="PF20408"/>
    </source>
</evidence>
<proteinExistence type="predicted"/>
<dbReference type="EMBL" id="JXQQ01000119">
    <property type="protein sequence ID" value="KIQ17672.1"/>
    <property type="molecule type" value="Genomic_DNA"/>
</dbReference>
<organism evidence="2 3">
    <name type="scientific">Variovorax paradoxus</name>
    <dbReference type="NCBI Taxonomy" id="34073"/>
    <lineage>
        <taxon>Bacteria</taxon>
        <taxon>Pseudomonadati</taxon>
        <taxon>Pseudomonadota</taxon>
        <taxon>Betaproteobacteria</taxon>
        <taxon>Burkholderiales</taxon>
        <taxon>Comamonadaceae</taxon>
        <taxon>Variovorax</taxon>
    </lineage>
</organism>
<dbReference type="Proteomes" id="UP000032067">
    <property type="component" value="Unassembled WGS sequence"/>
</dbReference>
<dbReference type="SUPFAM" id="SSF53474">
    <property type="entry name" value="alpha/beta-Hydrolases"/>
    <property type="match status" value="1"/>
</dbReference>
<dbReference type="OrthoDB" id="652634at2"/>
<evidence type="ECO:0000313" key="2">
    <source>
        <dbReference type="EMBL" id="KIQ17672.1"/>
    </source>
</evidence>
<dbReference type="AlphaFoldDB" id="A0A0D0JVH0"/>
<dbReference type="PANTHER" id="PTHR13136:SF11">
    <property type="entry name" value="TESTIS-EXPRESSED PROTEIN 30"/>
    <property type="match status" value="1"/>
</dbReference>
<reference evidence="2 3" key="1">
    <citation type="submission" date="2014-12" db="EMBL/GenBank/DDBJ databases">
        <title>16Stimator: statistical estimation of ribosomal gene copy numbers from draft genome assemblies.</title>
        <authorList>
            <person name="Perisin M.A."/>
            <person name="Vetter M."/>
            <person name="Gilbert J.A."/>
            <person name="Bergelson J."/>
        </authorList>
    </citation>
    <scope>NUCLEOTIDE SEQUENCE [LARGE SCALE GENOMIC DNA]</scope>
    <source>
        <strain evidence="2 3">MEDvA23</strain>
    </source>
</reference>
<accession>A0A0D0JVH0</accession>
<comment type="caution">
    <text evidence="2">The sequence shown here is derived from an EMBL/GenBank/DDBJ whole genome shotgun (WGS) entry which is preliminary data.</text>
</comment>
<evidence type="ECO:0000313" key="3">
    <source>
        <dbReference type="Proteomes" id="UP000032067"/>
    </source>
</evidence>